<dbReference type="HOGENOM" id="CLU_1355542_0_0_1"/>
<dbReference type="AlphaFoldDB" id="A0A0C3LKZ6"/>
<dbReference type="Proteomes" id="UP000054248">
    <property type="component" value="Unassembled WGS sequence"/>
</dbReference>
<feature type="region of interest" description="Disordered" evidence="1">
    <location>
        <begin position="157"/>
        <end position="177"/>
    </location>
</feature>
<name>A0A0C3LKZ6_9AGAM</name>
<keyword evidence="2" id="KW-0732">Signal</keyword>
<evidence type="ECO:0000256" key="2">
    <source>
        <dbReference type="SAM" id="SignalP"/>
    </source>
</evidence>
<reference evidence="4" key="2">
    <citation type="submission" date="2015-01" db="EMBL/GenBank/DDBJ databases">
        <title>Evolutionary Origins and Diversification of the Mycorrhizal Mutualists.</title>
        <authorList>
            <consortium name="DOE Joint Genome Institute"/>
            <consortium name="Mycorrhizal Genomics Consortium"/>
            <person name="Kohler A."/>
            <person name="Kuo A."/>
            <person name="Nagy L.G."/>
            <person name="Floudas D."/>
            <person name="Copeland A."/>
            <person name="Barry K.W."/>
            <person name="Cichocki N."/>
            <person name="Veneault-Fourrey C."/>
            <person name="LaButti K."/>
            <person name="Lindquist E.A."/>
            <person name="Lipzen A."/>
            <person name="Lundell T."/>
            <person name="Morin E."/>
            <person name="Murat C."/>
            <person name="Riley R."/>
            <person name="Ohm R."/>
            <person name="Sun H."/>
            <person name="Tunlid A."/>
            <person name="Henrissat B."/>
            <person name="Grigoriev I.V."/>
            <person name="Hibbett D.S."/>
            <person name="Martin F."/>
        </authorList>
    </citation>
    <scope>NUCLEOTIDE SEQUENCE [LARGE SCALE GENOMIC DNA]</scope>
    <source>
        <strain evidence="4">MUT 4182</strain>
    </source>
</reference>
<gene>
    <name evidence="3" type="ORF">M407DRAFT_121067</name>
</gene>
<evidence type="ECO:0000256" key="1">
    <source>
        <dbReference type="SAM" id="MobiDB-lite"/>
    </source>
</evidence>
<evidence type="ECO:0008006" key="5">
    <source>
        <dbReference type="Google" id="ProtNLM"/>
    </source>
</evidence>
<sequence>MKVQLHIAGVVAVVTFLCGASQALPPSRHARQDTLSPCVQQCVTSIIESGACDDSPNLTQCICQVPTLQSCVQSSCPPSFVDPTTEYCGLDPSGSASSSQLFTIQTDTEAYLTKSLTATASTRRTASARTTGTFNPSSAVSPRISPTITVTPAATSAATTSAAPVSSPASSGNAAAPKADLPCPWKGLLVAGLGMIMAVAVA</sequence>
<dbReference type="OrthoDB" id="10539910at2759"/>
<evidence type="ECO:0000313" key="3">
    <source>
        <dbReference type="EMBL" id="KIO22042.1"/>
    </source>
</evidence>
<organism evidence="3 4">
    <name type="scientific">Tulasnella calospora MUT 4182</name>
    <dbReference type="NCBI Taxonomy" id="1051891"/>
    <lineage>
        <taxon>Eukaryota</taxon>
        <taxon>Fungi</taxon>
        <taxon>Dikarya</taxon>
        <taxon>Basidiomycota</taxon>
        <taxon>Agaricomycotina</taxon>
        <taxon>Agaricomycetes</taxon>
        <taxon>Cantharellales</taxon>
        <taxon>Tulasnellaceae</taxon>
        <taxon>Tulasnella</taxon>
    </lineage>
</organism>
<keyword evidence="4" id="KW-1185">Reference proteome</keyword>
<feature type="chain" id="PRO_5002166617" description="Extracellular membrane protein CFEM domain-containing protein" evidence="2">
    <location>
        <begin position="24"/>
        <end position="202"/>
    </location>
</feature>
<reference evidence="3 4" key="1">
    <citation type="submission" date="2014-04" db="EMBL/GenBank/DDBJ databases">
        <authorList>
            <consortium name="DOE Joint Genome Institute"/>
            <person name="Kuo A."/>
            <person name="Girlanda M."/>
            <person name="Perotto S."/>
            <person name="Kohler A."/>
            <person name="Nagy L.G."/>
            <person name="Floudas D."/>
            <person name="Copeland A."/>
            <person name="Barry K.W."/>
            <person name="Cichocki N."/>
            <person name="Veneault-Fourrey C."/>
            <person name="LaButti K."/>
            <person name="Lindquist E.A."/>
            <person name="Lipzen A."/>
            <person name="Lundell T."/>
            <person name="Morin E."/>
            <person name="Murat C."/>
            <person name="Sun H."/>
            <person name="Tunlid A."/>
            <person name="Henrissat B."/>
            <person name="Grigoriev I.V."/>
            <person name="Hibbett D.S."/>
            <person name="Martin F."/>
            <person name="Nordberg H.P."/>
            <person name="Cantor M.N."/>
            <person name="Hua S.X."/>
        </authorList>
    </citation>
    <scope>NUCLEOTIDE SEQUENCE [LARGE SCALE GENOMIC DNA]</scope>
    <source>
        <strain evidence="3 4">MUT 4182</strain>
    </source>
</reference>
<feature type="signal peptide" evidence="2">
    <location>
        <begin position="1"/>
        <end position="23"/>
    </location>
</feature>
<protein>
    <recommendedName>
        <fullName evidence="5">Extracellular membrane protein CFEM domain-containing protein</fullName>
    </recommendedName>
</protein>
<evidence type="ECO:0000313" key="4">
    <source>
        <dbReference type="Proteomes" id="UP000054248"/>
    </source>
</evidence>
<proteinExistence type="predicted"/>
<dbReference type="EMBL" id="KN823120">
    <property type="protein sequence ID" value="KIO22042.1"/>
    <property type="molecule type" value="Genomic_DNA"/>
</dbReference>
<feature type="region of interest" description="Disordered" evidence="1">
    <location>
        <begin position="123"/>
        <end position="142"/>
    </location>
</feature>
<accession>A0A0C3LKZ6</accession>